<dbReference type="PANTHER" id="PTHR47864:SF8">
    <property type="entry name" value="MYB_SANT-LIKE DOMAIN-CONTAINING PROTEIN"/>
    <property type="match status" value="1"/>
</dbReference>
<dbReference type="PANTHER" id="PTHR47864">
    <property type="entry name" value="TRANSMEMBRANE PROTEIN"/>
    <property type="match status" value="1"/>
</dbReference>
<dbReference type="EMBL" id="JAGKQM010000013">
    <property type="protein sequence ID" value="KAH0892110.1"/>
    <property type="molecule type" value="Genomic_DNA"/>
</dbReference>
<evidence type="ECO:0000313" key="1">
    <source>
        <dbReference type="EMBL" id="KAH0892110.1"/>
    </source>
</evidence>
<proteinExistence type="predicted"/>
<gene>
    <name evidence="1" type="ORF">HID58_054539</name>
</gene>
<name>A0ABQ8AHW6_BRANA</name>
<protein>
    <submittedName>
        <fullName evidence="1">Uncharacterized protein</fullName>
    </submittedName>
</protein>
<accession>A0ABQ8AHW6</accession>
<keyword evidence="2" id="KW-1185">Reference proteome</keyword>
<dbReference type="InterPro" id="IPR055314">
    <property type="entry name" value="At2g29880-like"/>
</dbReference>
<feature type="non-terminal residue" evidence="1">
    <location>
        <position position="1"/>
    </location>
</feature>
<dbReference type="Proteomes" id="UP000824890">
    <property type="component" value="Unassembled WGS sequence"/>
</dbReference>
<organism evidence="1 2">
    <name type="scientific">Brassica napus</name>
    <name type="common">Rape</name>
    <dbReference type="NCBI Taxonomy" id="3708"/>
    <lineage>
        <taxon>Eukaryota</taxon>
        <taxon>Viridiplantae</taxon>
        <taxon>Streptophyta</taxon>
        <taxon>Embryophyta</taxon>
        <taxon>Tracheophyta</taxon>
        <taxon>Spermatophyta</taxon>
        <taxon>Magnoliopsida</taxon>
        <taxon>eudicotyledons</taxon>
        <taxon>Gunneridae</taxon>
        <taxon>Pentapetalae</taxon>
        <taxon>rosids</taxon>
        <taxon>malvids</taxon>
        <taxon>Brassicales</taxon>
        <taxon>Brassicaceae</taxon>
        <taxon>Brassiceae</taxon>
        <taxon>Brassica</taxon>
    </lineage>
</organism>
<comment type="caution">
    <text evidence="1">The sequence shown here is derived from an EMBL/GenBank/DDBJ whole genome shotgun (WGS) entry which is preliminary data.</text>
</comment>
<evidence type="ECO:0000313" key="2">
    <source>
        <dbReference type="Proteomes" id="UP000824890"/>
    </source>
</evidence>
<reference evidence="1 2" key="1">
    <citation type="submission" date="2021-05" db="EMBL/GenBank/DDBJ databases">
        <title>Genome Assembly of Synthetic Allotetraploid Brassica napus Reveals Homoeologous Exchanges between Subgenomes.</title>
        <authorList>
            <person name="Davis J.T."/>
        </authorList>
    </citation>
    <scope>NUCLEOTIDE SEQUENCE [LARGE SCALE GENOMIC DNA]</scope>
    <source>
        <strain evidence="2">cv. Da-Ae</strain>
        <tissue evidence="1">Seedling</tissue>
    </source>
</reference>
<sequence length="83" mass="9561">KGQYHSWSEPEHKLLLRLLVDAINQGFCDANGKFKKLMVESRILTTLQQKVGFTKPMVILVLGETLKPKKSEQMMKYGMCIYT</sequence>